<keyword evidence="2" id="KW-0812">Transmembrane</keyword>
<organism evidence="3 4">
    <name type="scientific">Cohnella phaseoli</name>
    <dbReference type="NCBI Taxonomy" id="456490"/>
    <lineage>
        <taxon>Bacteria</taxon>
        <taxon>Bacillati</taxon>
        <taxon>Bacillota</taxon>
        <taxon>Bacilli</taxon>
        <taxon>Bacillales</taxon>
        <taxon>Paenibacillaceae</taxon>
        <taxon>Cohnella</taxon>
    </lineage>
</organism>
<feature type="region of interest" description="Disordered" evidence="1">
    <location>
        <begin position="362"/>
        <end position="391"/>
    </location>
</feature>
<keyword evidence="4" id="KW-1185">Reference proteome</keyword>
<gene>
    <name evidence="3" type="ORF">DFP98_12857</name>
</gene>
<evidence type="ECO:0000256" key="2">
    <source>
        <dbReference type="SAM" id="Phobius"/>
    </source>
</evidence>
<feature type="compositionally biased region" description="Basic and acidic residues" evidence="1">
    <location>
        <begin position="374"/>
        <end position="391"/>
    </location>
</feature>
<comment type="caution">
    <text evidence="3">The sequence shown here is derived from an EMBL/GenBank/DDBJ whole genome shotgun (WGS) entry which is preliminary data.</text>
</comment>
<feature type="transmembrane region" description="Helical" evidence="2">
    <location>
        <begin position="132"/>
        <end position="153"/>
    </location>
</feature>
<feature type="compositionally biased region" description="Polar residues" evidence="1">
    <location>
        <begin position="363"/>
        <end position="373"/>
    </location>
</feature>
<evidence type="ECO:0008006" key="5">
    <source>
        <dbReference type="Google" id="ProtNLM"/>
    </source>
</evidence>
<feature type="transmembrane region" description="Helical" evidence="2">
    <location>
        <begin position="62"/>
        <end position="94"/>
    </location>
</feature>
<feature type="transmembrane region" description="Helical" evidence="2">
    <location>
        <begin position="106"/>
        <end position="126"/>
    </location>
</feature>
<dbReference type="Proteomes" id="UP000256977">
    <property type="component" value="Unassembled WGS sequence"/>
</dbReference>
<dbReference type="AlphaFoldDB" id="A0A3D9IJN3"/>
<feature type="transmembrane region" description="Helical" evidence="2">
    <location>
        <begin position="174"/>
        <end position="193"/>
    </location>
</feature>
<name>A0A3D9IJN3_9BACL</name>
<proteinExistence type="predicted"/>
<evidence type="ECO:0000256" key="1">
    <source>
        <dbReference type="SAM" id="MobiDB-lite"/>
    </source>
</evidence>
<accession>A0A3D9IJN3</accession>
<evidence type="ECO:0000313" key="4">
    <source>
        <dbReference type="Proteomes" id="UP000256977"/>
    </source>
</evidence>
<keyword evidence="2" id="KW-1133">Transmembrane helix</keyword>
<dbReference type="RefSeq" id="WP_116063976.1">
    <property type="nucleotide sequence ID" value="NZ_QRDZ01000028.1"/>
</dbReference>
<protein>
    <recommendedName>
        <fullName evidence="5">DUF4129 domain-containing protein</fullName>
    </recommendedName>
</protein>
<feature type="transmembrane region" description="Helical" evidence="2">
    <location>
        <begin position="242"/>
        <end position="263"/>
    </location>
</feature>
<evidence type="ECO:0000313" key="3">
    <source>
        <dbReference type="EMBL" id="RED61948.1"/>
    </source>
</evidence>
<keyword evidence="2" id="KW-0472">Membrane</keyword>
<feature type="transmembrane region" description="Helical" evidence="2">
    <location>
        <begin position="36"/>
        <end position="56"/>
    </location>
</feature>
<sequence>MTGKAGKLGMRILLEAVLWLPALLLLTARMSLPDKLGTAAIALFCIVAGLIVARLPSLWHKLALLTISLALVAVGIVWFTDQLPLLILLCAALWRGRFRRFDYWQYAFAFGICCLTLLAIAINEAWVGYRTVTVVLSVLWMIGWFVSFNRSLIEKAGLDNGIVTRTVLLSSRKYAIVFTALGVLAIAVTVGYGEKWLTPKKVNMSPILEDIGVELEPPAQMQPQFPLEGMKEAGKPSPIWDYLFWVFSGFALIGLAWFVRLLWRDRTWTWRGLLQKIRDWFTKEQRVAEPLPYVEERRSLRNEKKARQGGLASLLRGKRSRTDWDKLSNSEKVRRLYEDAVETGIRQGYAFRSADTPGETLESLESWQSQRSTAPDKSRRPTKDRQVDDGSWLRRVRRGLADLYGKARYSSHDISSEEVEELRT</sequence>
<dbReference type="OrthoDB" id="2663086at2"/>
<reference evidence="3 4" key="1">
    <citation type="submission" date="2018-07" db="EMBL/GenBank/DDBJ databases">
        <title>Genomic Encyclopedia of Type Strains, Phase III (KMG-III): the genomes of soil and plant-associated and newly described type strains.</title>
        <authorList>
            <person name="Whitman W."/>
        </authorList>
    </citation>
    <scope>NUCLEOTIDE SEQUENCE [LARGE SCALE GENOMIC DNA]</scope>
    <source>
        <strain evidence="3 4">CECT 7287</strain>
    </source>
</reference>
<dbReference type="EMBL" id="QRDZ01000028">
    <property type="protein sequence ID" value="RED61948.1"/>
    <property type="molecule type" value="Genomic_DNA"/>
</dbReference>